<keyword evidence="5" id="KW-1185">Reference proteome</keyword>
<evidence type="ECO:0000313" key="4">
    <source>
        <dbReference type="EMBL" id="TQB74290.1"/>
    </source>
</evidence>
<keyword evidence="3" id="KW-1133">Transmembrane helix</keyword>
<proteinExistence type="inferred from homology"/>
<dbReference type="GO" id="GO:0043386">
    <property type="term" value="P:mycotoxin biosynthetic process"/>
    <property type="evidence" value="ECO:0007669"/>
    <property type="project" value="InterPro"/>
</dbReference>
<dbReference type="Pfam" id="PF11807">
    <property type="entry name" value="UstYa"/>
    <property type="match status" value="1"/>
</dbReference>
<dbReference type="Proteomes" id="UP000319663">
    <property type="component" value="Unassembled WGS sequence"/>
</dbReference>
<dbReference type="PANTHER" id="PTHR33365:SF13">
    <property type="entry name" value="TAT PATHWAY SIGNAL SEQUENCE"/>
    <property type="match status" value="1"/>
</dbReference>
<protein>
    <recommendedName>
        <fullName evidence="6">Tat pathway signal sequence</fullName>
    </recommendedName>
</protein>
<comment type="similarity">
    <text evidence="1">Belongs to the ustYa family.</text>
</comment>
<dbReference type="STRING" id="5098.A0A507QXL4"/>
<dbReference type="AlphaFoldDB" id="A0A507QXL4"/>
<dbReference type="PANTHER" id="PTHR33365">
    <property type="entry name" value="YALI0B05434P"/>
    <property type="match status" value="1"/>
</dbReference>
<evidence type="ECO:0008006" key="6">
    <source>
        <dbReference type="Google" id="ProtNLM"/>
    </source>
</evidence>
<dbReference type="OrthoDB" id="3687641at2759"/>
<dbReference type="EMBL" id="VIFY01000033">
    <property type="protein sequence ID" value="TQB74290.1"/>
    <property type="molecule type" value="Genomic_DNA"/>
</dbReference>
<keyword evidence="3" id="KW-0472">Membrane</keyword>
<evidence type="ECO:0000256" key="1">
    <source>
        <dbReference type="ARBA" id="ARBA00035112"/>
    </source>
</evidence>
<reference evidence="4 5" key="1">
    <citation type="submission" date="2019-06" db="EMBL/GenBank/DDBJ databases">
        <title>Wine fermentation using esterase from Monascus purpureus.</title>
        <authorList>
            <person name="Geng C."/>
            <person name="Zhang Y."/>
        </authorList>
    </citation>
    <scope>NUCLEOTIDE SEQUENCE [LARGE SCALE GENOMIC DNA]</scope>
    <source>
        <strain evidence="4">HQ1</strain>
    </source>
</reference>
<comment type="caution">
    <text evidence="4">The sequence shown here is derived from an EMBL/GenBank/DDBJ whole genome shotgun (WGS) entry which is preliminary data.</text>
</comment>
<evidence type="ECO:0000256" key="3">
    <source>
        <dbReference type="SAM" id="Phobius"/>
    </source>
</evidence>
<gene>
    <name evidence="4" type="ORF">MPDQ_005013</name>
</gene>
<dbReference type="InterPro" id="IPR021765">
    <property type="entry name" value="UstYa-like"/>
</dbReference>
<organism evidence="4 5">
    <name type="scientific">Monascus purpureus</name>
    <name type="common">Red mold</name>
    <name type="synonym">Monascus anka</name>
    <dbReference type="NCBI Taxonomy" id="5098"/>
    <lineage>
        <taxon>Eukaryota</taxon>
        <taxon>Fungi</taxon>
        <taxon>Dikarya</taxon>
        <taxon>Ascomycota</taxon>
        <taxon>Pezizomycotina</taxon>
        <taxon>Eurotiomycetes</taxon>
        <taxon>Eurotiomycetidae</taxon>
        <taxon>Eurotiales</taxon>
        <taxon>Aspergillaceae</taxon>
        <taxon>Monascus</taxon>
    </lineage>
</organism>
<feature type="region of interest" description="Disordered" evidence="2">
    <location>
        <begin position="1"/>
        <end position="27"/>
    </location>
</feature>
<accession>A0A507QXL4</accession>
<keyword evidence="3" id="KW-0812">Transmembrane</keyword>
<feature type="transmembrane region" description="Helical" evidence="3">
    <location>
        <begin position="40"/>
        <end position="64"/>
    </location>
</feature>
<sequence length="308" mass="35943">MKEPQEEYNVPFLSADDEPTTEVNEGDRHRRHAVILRQPWWLFGIITAFILTNITTLLISRALWKLNLDRTCAFHTSQHECKLSRLLQIRDQPKTRTCLHSIDTFKALLLRDLKIKYIPTRVNISFAKENIYRRQPSPEVDAAWIDLGSQYRPLIVPYEFAEAAGIERNRFHITEKEGGPGYPAFVAVLHQLHCLNLLRKSLYFNVEYYRNLGENEFGSSEKVLQAHVGHCLDSIRQKLMCSADTELHPYFWVKAGEKPHIFPDFSRDFKCRNFHDIREYAERHQAPWGDDAIDVIPKEGELVLDETP</sequence>
<name>A0A507QXL4_MONPU</name>
<evidence type="ECO:0000313" key="5">
    <source>
        <dbReference type="Proteomes" id="UP000319663"/>
    </source>
</evidence>
<evidence type="ECO:0000256" key="2">
    <source>
        <dbReference type="SAM" id="MobiDB-lite"/>
    </source>
</evidence>